<evidence type="ECO:0000256" key="1">
    <source>
        <dbReference type="SAM" id="MobiDB-lite"/>
    </source>
</evidence>
<accession>A0A1X1WJT9</accession>
<dbReference type="Gene3D" id="1.10.10.10">
    <property type="entry name" value="Winged helix-like DNA-binding domain superfamily/Winged helix DNA-binding domain"/>
    <property type="match status" value="1"/>
</dbReference>
<organism evidence="4 5">
    <name type="scientific">Mycolicibacterium iranicum</name>
    <name type="common">Mycobacterium iranicum</name>
    <dbReference type="NCBI Taxonomy" id="912594"/>
    <lineage>
        <taxon>Bacteria</taxon>
        <taxon>Bacillati</taxon>
        <taxon>Actinomycetota</taxon>
        <taxon>Actinomycetes</taxon>
        <taxon>Mycobacteriales</taxon>
        <taxon>Mycobacteriaceae</taxon>
        <taxon>Mycolicibacterium</taxon>
    </lineage>
</organism>
<feature type="region of interest" description="Disordered" evidence="1">
    <location>
        <begin position="665"/>
        <end position="684"/>
    </location>
</feature>
<name>A0A1X1WJT9_MYCIR</name>
<dbReference type="Pfam" id="PF00126">
    <property type="entry name" value="HTH_1"/>
    <property type="match status" value="1"/>
</dbReference>
<dbReference type="RefSeq" id="WP_083082687.1">
    <property type="nucleotide sequence ID" value="NZ_LQPC01000034.1"/>
</dbReference>
<dbReference type="InterPro" id="IPR036388">
    <property type="entry name" value="WH-like_DNA-bd_sf"/>
</dbReference>
<dbReference type="InterPro" id="IPR009492">
    <property type="entry name" value="TniQ"/>
</dbReference>
<evidence type="ECO:0000259" key="2">
    <source>
        <dbReference type="Pfam" id="PF00126"/>
    </source>
</evidence>
<evidence type="ECO:0000259" key="3">
    <source>
        <dbReference type="Pfam" id="PF06527"/>
    </source>
</evidence>
<reference evidence="4 5" key="1">
    <citation type="submission" date="2016-01" db="EMBL/GenBank/DDBJ databases">
        <title>The new phylogeny of the genus Mycobacterium.</title>
        <authorList>
            <person name="Tarcisio F."/>
            <person name="Conor M."/>
            <person name="Antonella G."/>
            <person name="Elisabetta G."/>
            <person name="Giulia F.S."/>
            <person name="Sara T."/>
            <person name="Anna F."/>
            <person name="Clotilde B."/>
            <person name="Roberto B."/>
            <person name="Veronica D.S."/>
            <person name="Fabio R."/>
            <person name="Monica P."/>
            <person name="Olivier J."/>
            <person name="Enrico T."/>
            <person name="Nicola S."/>
        </authorList>
    </citation>
    <scope>NUCLEOTIDE SEQUENCE [LARGE SCALE GENOMIC DNA]</scope>
    <source>
        <strain evidence="4 5">DSM 45541</strain>
    </source>
</reference>
<sequence length="890" mass="97475">MARTRRPKDRLPLPDLDVLSQSRVATSEQGVRAFPLRTDPLPGESLYSWLQACAVRLDVSVSELYPQICPHVSRNIRGRLNVAQVSTEDAAAIGAVTGYPAADVAALTLARYAATTAAIFGPAARLTTLADWHRVAGSQFCPHCLAATGGAWKLEWLLIWTFACIQHRCLLADRCPTCGGRQGQRLVTGPGPPHPGQCDRPAPGAIQSRVRCDADLGRAPVIELDADHPALAAQSAVSALLDSGVAAWGVYRRHPRPTADVLCDIRLLGRNILSAAGTRHLDHFVPADLFAEYRKSLRRSGVNEPETTHASPRWSTGPPVIRAVAISAALQILQAPDLRAAAAPLAALPREVSRYDLHRTSLSVHHGALTASPVLQAVQLIAAEPHLSPVEQLHYRLGTPFPQRPVNDRDRRRRLPRCIPTLLWPTWALTLCPPSFYQPSARTALAVAVLLVSTTLDVDDAAARLGNAVTPSNVAFLLWRLKASPFWEDIRSAFIRLSDHLDRDGAPIDYDRRRRLDYTGLLPEAQWKTLCRSIRISPRGHCTARRYLREHLSGVPVAAADDHRARHITGSLAEFPRRLTPELAEALHTCAVDFLAAQGITDEPVAWEPAIDVLGTLTLPGCGIDDVDITRLHRLLRRDRLSTRAAARRLDLSAGLVRYALERHPAPPRLPRPRTPRVGAPRPGRAYQRAVDALPADRLRELYLGDRKSLRSIGVIAGVGPQTVRRLMRDYGIPVRTPGGRARPVVDPDWLHTEYVTKQRSMADISRQLGMKSEALAAAARHHGIPVRTVTRRTRTDLTADPAVPGILVPALIGHGGWERLQRFVVIAQHDRFLDAGHVLGTGVPAVAATVQRLERDFGHALVLRSPVRVTRFGERVVAAVTELAHRGGL</sequence>
<dbReference type="EMBL" id="LQPC01000034">
    <property type="protein sequence ID" value="ORV86762.1"/>
    <property type="molecule type" value="Genomic_DNA"/>
</dbReference>
<dbReference type="AlphaFoldDB" id="A0A1X1WJT9"/>
<dbReference type="Proteomes" id="UP000193622">
    <property type="component" value="Unassembled WGS sequence"/>
</dbReference>
<dbReference type="Pfam" id="PF06527">
    <property type="entry name" value="TniQ"/>
    <property type="match status" value="1"/>
</dbReference>
<feature type="domain" description="HTH lysR-type" evidence="2">
    <location>
        <begin position="818"/>
        <end position="875"/>
    </location>
</feature>
<evidence type="ECO:0000313" key="5">
    <source>
        <dbReference type="Proteomes" id="UP000193622"/>
    </source>
</evidence>
<gene>
    <name evidence="4" type="ORF">AWC12_00280</name>
</gene>
<dbReference type="InterPro" id="IPR000847">
    <property type="entry name" value="LysR_HTH_N"/>
</dbReference>
<comment type="caution">
    <text evidence="4">The sequence shown here is derived from an EMBL/GenBank/DDBJ whole genome shotgun (WGS) entry which is preliminary data.</text>
</comment>
<proteinExistence type="predicted"/>
<dbReference type="SUPFAM" id="SSF46785">
    <property type="entry name" value="Winged helix' DNA-binding domain"/>
    <property type="match status" value="1"/>
</dbReference>
<protein>
    <submittedName>
        <fullName evidence="4">Uncharacterized protein</fullName>
    </submittedName>
</protein>
<dbReference type="InterPro" id="IPR036390">
    <property type="entry name" value="WH_DNA-bd_sf"/>
</dbReference>
<feature type="domain" description="TniQ" evidence="3">
    <location>
        <begin position="35"/>
        <end position="171"/>
    </location>
</feature>
<dbReference type="GO" id="GO:0003700">
    <property type="term" value="F:DNA-binding transcription factor activity"/>
    <property type="evidence" value="ECO:0007669"/>
    <property type="project" value="InterPro"/>
</dbReference>
<evidence type="ECO:0000313" key="4">
    <source>
        <dbReference type="EMBL" id="ORV86762.1"/>
    </source>
</evidence>